<sequence length="81" mass="8766">MLFIKFSSIVILGLAIAAPAPFAGDDAMAERDAIAPIDKRQEIHCAYHQVCYCARTKVRFTCQDVNGCELGCPNGPIIPKA</sequence>
<dbReference type="Proteomes" id="UP000092583">
    <property type="component" value="Unassembled WGS sequence"/>
</dbReference>
<dbReference type="EMBL" id="KI669459">
    <property type="protein sequence ID" value="OCF60759.1"/>
    <property type="molecule type" value="Genomic_DNA"/>
</dbReference>
<keyword evidence="3" id="KW-1185">Reference proteome</keyword>
<gene>
    <name evidence="2" type="ORF">L486_00399</name>
</gene>
<dbReference type="OrthoDB" id="10406693at2759"/>
<feature type="chain" id="PRO_5008629022" description="Long chronological lifespan protein 2" evidence="1">
    <location>
        <begin position="18"/>
        <end position="81"/>
    </location>
</feature>
<accession>A0A1B9IYZ9</accession>
<keyword evidence="1" id="KW-0732">Signal</keyword>
<evidence type="ECO:0000313" key="3">
    <source>
        <dbReference type="Proteomes" id="UP000092583"/>
    </source>
</evidence>
<reference evidence="3" key="2">
    <citation type="submission" date="2013-12" db="EMBL/GenBank/DDBJ databases">
        <title>Evolution of pathogenesis and genome organization in the Tremellales.</title>
        <authorList>
            <person name="Cuomo C."/>
            <person name="Litvintseva A."/>
            <person name="Heitman J."/>
            <person name="Chen Y."/>
            <person name="Sun S."/>
            <person name="Springer D."/>
            <person name="Dromer F."/>
            <person name="Young S."/>
            <person name="Zeng Q."/>
            <person name="Chapman S."/>
            <person name="Gujja S."/>
            <person name="Saif S."/>
            <person name="Birren B."/>
        </authorList>
    </citation>
    <scope>NUCLEOTIDE SEQUENCE [LARGE SCALE GENOMIC DNA]</scope>
    <source>
        <strain evidence="3">CBS 10435</strain>
    </source>
</reference>
<evidence type="ECO:0008006" key="4">
    <source>
        <dbReference type="Google" id="ProtNLM"/>
    </source>
</evidence>
<reference evidence="2 3" key="1">
    <citation type="submission" date="2013-07" db="EMBL/GenBank/DDBJ databases">
        <title>The Genome Sequence of Kwoniella mangroviensis CBS10435.</title>
        <authorList>
            <consortium name="The Broad Institute Genome Sequencing Platform"/>
            <person name="Cuomo C."/>
            <person name="Litvintseva A."/>
            <person name="Chen Y."/>
            <person name="Heitman J."/>
            <person name="Sun S."/>
            <person name="Springer D."/>
            <person name="Dromer F."/>
            <person name="Young S.K."/>
            <person name="Zeng Q."/>
            <person name="Gargeya S."/>
            <person name="Fitzgerald M."/>
            <person name="Abouelleil A."/>
            <person name="Alvarado L."/>
            <person name="Berlin A.M."/>
            <person name="Chapman S.B."/>
            <person name="Dewar J."/>
            <person name="Goldberg J."/>
            <person name="Griggs A."/>
            <person name="Gujja S."/>
            <person name="Hansen M."/>
            <person name="Howarth C."/>
            <person name="Imamovic A."/>
            <person name="Larimer J."/>
            <person name="McCowan C."/>
            <person name="Murphy C."/>
            <person name="Pearson M."/>
            <person name="Priest M."/>
            <person name="Roberts A."/>
            <person name="Saif S."/>
            <person name="Shea T."/>
            <person name="Sykes S."/>
            <person name="Wortman J."/>
            <person name="Nusbaum C."/>
            <person name="Birren B."/>
        </authorList>
    </citation>
    <scope>NUCLEOTIDE SEQUENCE [LARGE SCALE GENOMIC DNA]</scope>
    <source>
        <strain evidence="2 3">CBS 10435</strain>
    </source>
</reference>
<proteinExistence type="predicted"/>
<dbReference type="AlphaFoldDB" id="A0A1B9IYZ9"/>
<organism evidence="2 3">
    <name type="scientific">Kwoniella mangroviensis CBS 10435</name>
    <dbReference type="NCBI Taxonomy" id="1331196"/>
    <lineage>
        <taxon>Eukaryota</taxon>
        <taxon>Fungi</taxon>
        <taxon>Dikarya</taxon>
        <taxon>Basidiomycota</taxon>
        <taxon>Agaricomycotina</taxon>
        <taxon>Tremellomycetes</taxon>
        <taxon>Tremellales</taxon>
        <taxon>Cryptococcaceae</taxon>
        <taxon>Kwoniella</taxon>
    </lineage>
</organism>
<feature type="signal peptide" evidence="1">
    <location>
        <begin position="1"/>
        <end position="17"/>
    </location>
</feature>
<evidence type="ECO:0000256" key="1">
    <source>
        <dbReference type="SAM" id="SignalP"/>
    </source>
</evidence>
<evidence type="ECO:0000313" key="2">
    <source>
        <dbReference type="EMBL" id="OCF60759.1"/>
    </source>
</evidence>
<name>A0A1B9IYZ9_9TREE</name>
<protein>
    <recommendedName>
        <fullName evidence="4">Long chronological lifespan protein 2</fullName>
    </recommendedName>
</protein>